<comment type="caution">
    <text evidence="3">The sequence shown here is derived from an EMBL/GenBank/DDBJ whole genome shotgun (WGS) entry which is preliminary data.</text>
</comment>
<accession>A0A7X0LUQ6</accession>
<dbReference type="EMBL" id="JACHGK010000005">
    <property type="protein sequence ID" value="MBB6445211.1"/>
    <property type="molecule type" value="Genomic_DNA"/>
</dbReference>
<dbReference type="Gene3D" id="3.40.50.150">
    <property type="entry name" value="Vaccinia Virus protein VP39"/>
    <property type="match status" value="1"/>
</dbReference>
<dbReference type="Pfam" id="PF13578">
    <property type="entry name" value="Methyltransf_24"/>
    <property type="match status" value="1"/>
</dbReference>
<evidence type="ECO:0000313" key="3">
    <source>
        <dbReference type="EMBL" id="MBB6445211.1"/>
    </source>
</evidence>
<keyword evidence="2" id="KW-0808">Transferase</keyword>
<sequence length="221" mass="25680">MVWKYYKPEFDLDKFNPKIRGMSAWLGHRNFAYDLVRFMKPKTIVELGSQFGVSFFSFCQAVKDEGLSTNCFAVDTWKGDPHAGYYGEEVYTLVKHINDIYFPNVANLIRGTFDEAVKLFPDQCIDILHIDGFHTFDAVSHDYQTWLPKVAENGAILFHDIEVKNRGFGVYQLWNTLKGLYPSFQFEHSFGLGILFPKGYNEGFKEIFNKVTEMKNIYETK</sequence>
<reference evidence="3 4" key="1">
    <citation type="submission" date="2020-08" db="EMBL/GenBank/DDBJ databases">
        <title>Genomic Encyclopedia of Type Strains, Phase IV (KMG-IV): sequencing the most valuable type-strain genomes for metagenomic binning, comparative biology and taxonomic classification.</title>
        <authorList>
            <person name="Goeker M."/>
        </authorList>
    </citation>
    <scope>NUCLEOTIDE SEQUENCE [LARGE SCALE GENOMIC DNA]</scope>
    <source>
        <strain evidence="3 4">DSM 5391</strain>
    </source>
</reference>
<proteinExistence type="predicted"/>
<organism evidence="3 4">
    <name type="scientific">Bacillus benzoevorans</name>
    <dbReference type="NCBI Taxonomy" id="1456"/>
    <lineage>
        <taxon>Bacteria</taxon>
        <taxon>Bacillati</taxon>
        <taxon>Bacillota</taxon>
        <taxon>Bacilli</taxon>
        <taxon>Bacillales</taxon>
        <taxon>Bacillaceae</taxon>
        <taxon>Bacillus</taxon>
    </lineage>
</organism>
<dbReference type="PANTHER" id="PTHR40048:SF1">
    <property type="entry name" value="RHAMNOSYL O-METHYLTRANSFERASE"/>
    <property type="match status" value="1"/>
</dbReference>
<evidence type="ECO:0000313" key="4">
    <source>
        <dbReference type="Proteomes" id="UP000531594"/>
    </source>
</evidence>
<dbReference type="GO" id="GO:0005886">
    <property type="term" value="C:plasma membrane"/>
    <property type="evidence" value="ECO:0007669"/>
    <property type="project" value="TreeGrafter"/>
</dbReference>
<name>A0A7X0LUQ6_9BACI</name>
<keyword evidence="4" id="KW-1185">Reference proteome</keyword>
<evidence type="ECO:0000256" key="1">
    <source>
        <dbReference type="ARBA" id="ARBA00022603"/>
    </source>
</evidence>
<dbReference type="SUPFAM" id="SSF53335">
    <property type="entry name" value="S-adenosyl-L-methionine-dependent methyltransferases"/>
    <property type="match status" value="1"/>
</dbReference>
<dbReference type="PANTHER" id="PTHR40048">
    <property type="entry name" value="RHAMNOSYL O-METHYLTRANSFERASE"/>
    <property type="match status" value="1"/>
</dbReference>
<protein>
    <recommendedName>
        <fullName evidence="5">Class I SAM-dependent methyltransferase</fullName>
    </recommendedName>
</protein>
<dbReference type="GO" id="GO:0071770">
    <property type="term" value="P:DIM/DIP cell wall layer assembly"/>
    <property type="evidence" value="ECO:0007669"/>
    <property type="project" value="TreeGrafter"/>
</dbReference>
<gene>
    <name evidence="3" type="ORF">HNR53_001829</name>
</gene>
<evidence type="ECO:0008006" key="5">
    <source>
        <dbReference type="Google" id="ProtNLM"/>
    </source>
</evidence>
<dbReference type="AlphaFoldDB" id="A0A7X0LUQ6"/>
<dbReference type="Proteomes" id="UP000531594">
    <property type="component" value="Unassembled WGS sequence"/>
</dbReference>
<dbReference type="RefSeq" id="WP_184525040.1">
    <property type="nucleotide sequence ID" value="NZ_JACHGK010000005.1"/>
</dbReference>
<dbReference type="InterPro" id="IPR029063">
    <property type="entry name" value="SAM-dependent_MTases_sf"/>
</dbReference>
<keyword evidence="1" id="KW-0489">Methyltransferase</keyword>
<evidence type="ECO:0000256" key="2">
    <source>
        <dbReference type="ARBA" id="ARBA00022679"/>
    </source>
</evidence>
<dbReference type="GO" id="GO:0008168">
    <property type="term" value="F:methyltransferase activity"/>
    <property type="evidence" value="ECO:0007669"/>
    <property type="project" value="UniProtKB-KW"/>
</dbReference>
<dbReference type="GO" id="GO:0032259">
    <property type="term" value="P:methylation"/>
    <property type="evidence" value="ECO:0007669"/>
    <property type="project" value="UniProtKB-KW"/>
</dbReference>